<dbReference type="EMBL" id="FNEK01000010">
    <property type="protein sequence ID" value="SDJ01666.1"/>
    <property type="molecule type" value="Genomic_DNA"/>
</dbReference>
<dbReference type="AlphaFoldDB" id="A0A1G8QAQ5"/>
<organism evidence="2 3">
    <name type="scientific">Aliiruegeria lutimaris</name>
    <dbReference type="NCBI Taxonomy" id="571298"/>
    <lineage>
        <taxon>Bacteria</taxon>
        <taxon>Pseudomonadati</taxon>
        <taxon>Pseudomonadota</taxon>
        <taxon>Alphaproteobacteria</taxon>
        <taxon>Rhodobacterales</taxon>
        <taxon>Roseobacteraceae</taxon>
        <taxon>Aliiruegeria</taxon>
    </lineage>
</organism>
<dbReference type="SMART" id="SM00347">
    <property type="entry name" value="HTH_MARR"/>
    <property type="match status" value="1"/>
</dbReference>
<dbReference type="Pfam" id="PF01047">
    <property type="entry name" value="MarR"/>
    <property type="match status" value="1"/>
</dbReference>
<dbReference type="PROSITE" id="PS50995">
    <property type="entry name" value="HTH_MARR_2"/>
    <property type="match status" value="1"/>
</dbReference>
<dbReference type="STRING" id="571298.SAMN04488026_101086"/>
<dbReference type="GO" id="GO:0006950">
    <property type="term" value="P:response to stress"/>
    <property type="evidence" value="ECO:0007669"/>
    <property type="project" value="TreeGrafter"/>
</dbReference>
<dbReference type="SUPFAM" id="SSF46785">
    <property type="entry name" value="Winged helix' DNA-binding domain"/>
    <property type="match status" value="1"/>
</dbReference>
<gene>
    <name evidence="2" type="ORF">SAMN04488026_101086</name>
</gene>
<evidence type="ECO:0000313" key="2">
    <source>
        <dbReference type="EMBL" id="SDJ01666.1"/>
    </source>
</evidence>
<sequence>MVSPDERLGRSVTDFLRHVPVYIAPILYRAECNGRMLTESEVMVVMLLERLGPLSPTRISRGLNMQKGSLTSVLRRLEGLGVIARTDNPEDDRSYIAELTPRGAAFARQFETDRQEKLRDLFVPMAPNERRLAADGLDVLTAHFREVEEKEMAATLDDHAPILNWYQAASPEDRKEYDAFGPWLTAVKAEEEMPPRFRAFYAENKDATFLLKVPKNADRRQLRPGMDLYEAVFVVDKDGVAVIRLEDGGITRTYAAWDDVAAVGSYGDKLQGVWTLYLKDGTRSTLTFNRVSTDLMDKVTDFVRACLRGDSLSTEFPDVSLPPIEITDADLFFGSAMLEIRRRSEEDFTPIHFEPEGQRCFDANGDRHVSTGVLLLDTPSELVIVNRDKPSHRRGEAWYASNDIFVPYARVTHFSLIAAPNNQKGYFHTLVLRLDGQAIEQPCLQLPTAVMEVLRARCTAAL</sequence>
<dbReference type="Gene3D" id="1.10.10.10">
    <property type="entry name" value="Winged helix-like DNA-binding domain superfamily/Winged helix DNA-binding domain"/>
    <property type="match status" value="1"/>
</dbReference>
<dbReference type="InterPro" id="IPR036388">
    <property type="entry name" value="WH-like_DNA-bd_sf"/>
</dbReference>
<dbReference type="PANTHER" id="PTHR33164:SF43">
    <property type="entry name" value="HTH-TYPE TRANSCRIPTIONAL REPRESSOR YETL"/>
    <property type="match status" value="1"/>
</dbReference>
<dbReference type="Proteomes" id="UP000199382">
    <property type="component" value="Unassembled WGS sequence"/>
</dbReference>
<keyword evidence="2" id="KW-0238">DNA-binding</keyword>
<accession>A0A1G8QAQ5</accession>
<dbReference type="RefSeq" id="WP_093152316.1">
    <property type="nucleotide sequence ID" value="NZ_FNEK01000010.1"/>
</dbReference>
<dbReference type="InterPro" id="IPR000835">
    <property type="entry name" value="HTH_MarR-typ"/>
</dbReference>
<proteinExistence type="predicted"/>
<reference evidence="2 3" key="1">
    <citation type="submission" date="2016-10" db="EMBL/GenBank/DDBJ databases">
        <authorList>
            <person name="de Groot N.N."/>
        </authorList>
    </citation>
    <scope>NUCLEOTIDE SEQUENCE [LARGE SCALE GENOMIC DNA]</scope>
    <source>
        <strain evidence="2 3">DSM 25294</strain>
    </source>
</reference>
<keyword evidence="3" id="KW-1185">Reference proteome</keyword>
<dbReference type="InterPro" id="IPR039422">
    <property type="entry name" value="MarR/SlyA-like"/>
</dbReference>
<dbReference type="OrthoDB" id="6400670at2"/>
<dbReference type="PRINTS" id="PR00598">
    <property type="entry name" value="HTHMARR"/>
</dbReference>
<name>A0A1G8QAQ5_9RHOB</name>
<protein>
    <submittedName>
        <fullName evidence="2">DNA-binding transcriptional regulator, MarR family</fullName>
    </submittedName>
</protein>
<evidence type="ECO:0000313" key="3">
    <source>
        <dbReference type="Proteomes" id="UP000199382"/>
    </source>
</evidence>
<evidence type="ECO:0000259" key="1">
    <source>
        <dbReference type="PROSITE" id="PS50995"/>
    </source>
</evidence>
<feature type="domain" description="HTH marR-type" evidence="1">
    <location>
        <begin position="5"/>
        <end position="142"/>
    </location>
</feature>
<dbReference type="InterPro" id="IPR036390">
    <property type="entry name" value="WH_DNA-bd_sf"/>
</dbReference>
<dbReference type="GO" id="GO:0003677">
    <property type="term" value="F:DNA binding"/>
    <property type="evidence" value="ECO:0007669"/>
    <property type="project" value="UniProtKB-KW"/>
</dbReference>
<dbReference type="PANTHER" id="PTHR33164">
    <property type="entry name" value="TRANSCRIPTIONAL REGULATOR, MARR FAMILY"/>
    <property type="match status" value="1"/>
</dbReference>
<dbReference type="GO" id="GO:0003700">
    <property type="term" value="F:DNA-binding transcription factor activity"/>
    <property type="evidence" value="ECO:0007669"/>
    <property type="project" value="InterPro"/>
</dbReference>